<dbReference type="GO" id="GO:0070941">
    <property type="term" value="P:eisosome assembly"/>
    <property type="evidence" value="ECO:0007669"/>
    <property type="project" value="TreeGrafter"/>
</dbReference>
<keyword evidence="3 5" id="KW-1133">Transmembrane helix</keyword>
<evidence type="ECO:0000256" key="5">
    <source>
        <dbReference type="SAM" id="Phobius"/>
    </source>
</evidence>
<evidence type="ECO:0000256" key="4">
    <source>
        <dbReference type="ARBA" id="ARBA00023136"/>
    </source>
</evidence>
<dbReference type="Pfam" id="PF01284">
    <property type="entry name" value="MARVEL"/>
    <property type="match status" value="1"/>
</dbReference>
<keyword evidence="2 5" id="KW-0812">Transmembrane</keyword>
<feature type="domain" description="MARVEL" evidence="6">
    <location>
        <begin position="6"/>
        <end position="167"/>
    </location>
</feature>
<comment type="subcellular location">
    <subcellularLocation>
        <location evidence="1">Membrane</location>
        <topology evidence="1">Multi-pass membrane protein</topology>
    </subcellularLocation>
</comment>
<dbReference type="GO" id="GO:0032126">
    <property type="term" value="C:eisosome"/>
    <property type="evidence" value="ECO:0007669"/>
    <property type="project" value="TreeGrafter"/>
</dbReference>
<evidence type="ECO:0000313" key="8">
    <source>
        <dbReference type="Proteomes" id="UP000800039"/>
    </source>
</evidence>
<dbReference type="InterPro" id="IPR052649">
    <property type="entry name" value="NCE102-like"/>
</dbReference>
<reference evidence="7" key="1">
    <citation type="submission" date="2020-01" db="EMBL/GenBank/DDBJ databases">
        <authorList>
            <consortium name="DOE Joint Genome Institute"/>
            <person name="Haridas S."/>
            <person name="Albert R."/>
            <person name="Binder M."/>
            <person name="Bloem J."/>
            <person name="Labutti K."/>
            <person name="Salamov A."/>
            <person name="Andreopoulos B."/>
            <person name="Baker S.E."/>
            <person name="Barry K."/>
            <person name="Bills G."/>
            <person name="Bluhm B.H."/>
            <person name="Cannon C."/>
            <person name="Castanera R."/>
            <person name="Culley D.E."/>
            <person name="Daum C."/>
            <person name="Ezra D."/>
            <person name="Gonzalez J.B."/>
            <person name="Henrissat B."/>
            <person name="Kuo A."/>
            <person name="Liang C."/>
            <person name="Lipzen A."/>
            <person name="Lutzoni F."/>
            <person name="Magnuson J."/>
            <person name="Mondo S."/>
            <person name="Nolan M."/>
            <person name="Ohm R."/>
            <person name="Pangilinan J."/>
            <person name="Park H.-J."/>
            <person name="Ramirez L."/>
            <person name="Alfaro M."/>
            <person name="Sun H."/>
            <person name="Tritt A."/>
            <person name="Yoshinaga Y."/>
            <person name="Zwiers L.-H."/>
            <person name="Turgeon B.G."/>
            <person name="Goodwin S.B."/>
            <person name="Spatafora J.W."/>
            <person name="Crous P.W."/>
            <person name="Grigoriev I.V."/>
        </authorList>
    </citation>
    <scope>NUCLEOTIDE SEQUENCE</scope>
    <source>
        <strain evidence="7">CBS 394.84</strain>
    </source>
</reference>
<comment type="caution">
    <text evidence="7">The sequence shown here is derived from an EMBL/GenBank/DDBJ whole genome shotgun (WGS) entry which is preliminary data.</text>
</comment>
<name>A0A9P4L4R7_9PLEO</name>
<proteinExistence type="predicted"/>
<dbReference type="GO" id="GO:0005886">
    <property type="term" value="C:plasma membrane"/>
    <property type="evidence" value="ECO:0007669"/>
    <property type="project" value="TreeGrafter"/>
</dbReference>
<dbReference type="RefSeq" id="XP_040784160.1">
    <property type="nucleotide sequence ID" value="XM_040938388.1"/>
</dbReference>
<dbReference type="AlphaFoldDB" id="A0A9P4L4R7"/>
<gene>
    <name evidence="7" type="ORF">K460DRAFT_434742</name>
</gene>
<organism evidence="7 8">
    <name type="scientific">Cucurbitaria berberidis CBS 394.84</name>
    <dbReference type="NCBI Taxonomy" id="1168544"/>
    <lineage>
        <taxon>Eukaryota</taxon>
        <taxon>Fungi</taxon>
        <taxon>Dikarya</taxon>
        <taxon>Ascomycota</taxon>
        <taxon>Pezizomycotina</taxon>
        <taxon>Dothideomycetes</taxon>
        <taxon>Pleosporomycetidae</taxon>
        <taxon>Pleosporales</taxon>
        <taxon>Pleosporineae</taxon>
        <taxon>Cucurbitariaceae</taxon>
        <taxon>Cucurbitaria</taxon>
    </lineage>
</organism>
<evidence type="ECO:0000256" key="1">
    <source>
        <dbReference type="ARBA" id="ARBA00004141"/>
    </source>
</evidence>
<keyword evidence="8" id="KW-1185">Reference proteome</keyword>
<dbReference type="GeneID" id="63855643"/>
<dbReference type="OrthoDB" id="2017497at2759"/>
<dbReference type="EMBL" id="ML976618">
    <property type="protein sequence ID" value="KAF1841597.1"/>
    <property type="molecule type" value="Genomic_DNA"/>
</dbReference>
<evidence type="ECO:0000259" key="6">
    <source>
        <dbReference type="Pfam" id="PF01284"/>
    </source>
</evidence>
<dbReference type="PANTHER" id="PTHR28165:SF2">
    <property type="entry name" value="MARVEL DOMAIN-CONTAINING PROTEIN"/>
    <property type="match status" value="1"/>
</dbReference>
<feature type="transmembrane region" description="Helical" evidence="5">
    <location>
        <begin position="71"/>
        <end position="93"/>
    </location>
</feature>
<dbReference type="InterPro" id="IPR008253">
    <property type="entry name" value="Marvel"/>
</dbReference>
<keyword evidence="4 5" id="KW-0472">Membrane</keyword>
<feature type="transmembrane region" description="Helical" evidence="5">
    <location>
        <begin position="156"/>
        <end position="174"/>
    </location>
</feature>
<feature type="transmembrane region" description="Helical" evidence="5">
    <location>
        <begin position="12"/>
        <end position="30"/>
    </location>
</feature>
<dbReference type="GO" id="GO:0072659">
    <property type="term" value="P:protein localization to plasma membrane"/>
    <property type="evidence" value="ECO:0007669"/>
    <property type="project" value="TreeGrafter"/>
</dbReference>
<evidence type="ECO:0000256" key="3">
    <source>
        <dbReference type="ARBA" id="ARBA00022989"/>
    </source>
</evidence>
<dbReference type="Proteomes" id="UP000800039">
    <property type="component" value="Unassembled WGS sequence"/>
</dbReference>
<protein>
    <recommendedName>
        <fullName evidence="6">MARVEL domain-containing protein</fullName>
    </recommendedName>
</protein>
<sequence length="180" mass="19580">MSSKVTVPIALRVFQAFFAIVVLGLAIGLIRGHMEGDLPATLVFIAAVGALSLLAAIIGAAASFVDFLHDQVGVVVDSVVLLLNIAGGILMATKLKGVSCKLKGIDFKHFVHLIENKIICGGIKKSRQCPWSCYYFDKRNFKTIERRCRESVADSTFMFLTAVMLIAGGTLTYMRMKKAH</sequence>
<feature type="transmembrane region" description="Helical" evidence="5">
    <location>
        <begin position="42"/>
        <end position="65"/>
    </location>
</feature>
<dbReference type="PANTHER" id="PTHR28165">
    <property type="entry name" value="NON-CLASSICAL EXPORT PROTEIN 2-RELATED"/>
    <property type="match status" value="1"/>
</dbReference>
<evidence type="ECO:0000313" key="7">
    <source>
        <dbReference type="EMBL" id="KAF1841597.1"/>
    </source>
</evidence>
<accession>A0A9P4L4R7</accession>
<evidence type="ECO:0000256" key="2">
    <source>
        <dbReference type="ARBA" id="ARBA00022692"/>
    </source>
</evidence>